<sequence length="164" mass="17560">MPEWLEQILRELQGSPLGDAVRTTPFMYATLESLHILGIALLVGPAFAFDLRLLGVGRRLVPVTKAARYLLPVSHLGLAITVLTGISLFSAQAVGVAGSGAAPWKLGLLLVAGLNVLIFHRGVYPRVDEWAEAARTPIPARVSAVVSMTTWTGVIFAGRFLAYV</sequence>
<feature type="transmembrane region" description="Helical" evidence="1">
    <location>
        <begin position="26"/>
        <end position="49"/>
    </location>
</feature>
<proteinExistence type="predicted"/>
<feature type="transmembrane region" description="Helical" evidence="1">
    <location>
        <begin position="101"/>
        <end position="119"/>
    </location>
</feature>
<dbReference type="AlphaFoldDB" id="A0A1Q2CK77"/>
<keyword evidence="4" id="KW-1185">Reference proteome</keyword>
<keyword evidence="1" id="KW-0472">Membrane</keyword>
<dbReference type="RefSeq" id="WP_077684781.1">
    <property type="nucleotide sequence ID" value="NZ_CP019606.1"/>
</dbReference>
<evidence type="ECO:0000313" key="3">
    <source>
        <dbReference type="EMBL" id="AQP46450.1"/>
    </source>
</evidence>
<dbReference type="InterPro" id="IPR046586">
    <property type="entry name" value="DUF6644"/>
</dbReference>
<reference evidence="4" key="1">
    <citation type="submission" date="2017-02" db="EMBL/GenBank/DDBJ databases">
        <title>Tessaracoccus aquaemaris sp. nov., isolated from the intestine of a Korean rockfish, Sebastes schlegelii, in a marine aquaculture pond.</title>
        <authorList>
            <person name="Tak E.J."/>
            <person name="Bae J.-W."/>
        </authorList>
    </citation>
    <scope>NUCLEOTIDE SEQUENCE [LARGE SCALE GENOMIC DNA]</scope>
    <source>
        <strain evidence="4">NSG39</strain>
    </source>
</reference>
<dbReference type="EMBL" id="CP019606">
    <property type="protein sequence ID" value="AQP46450.1"/>
    <property type="molecule type" value="Genomic_DNA"/>
</dbReference>
<evidence type="ECO:0000259" key="2">
    <source>
        <dbReference type="Pfam" id="PF20349"/>
    </source>
</evidence>
<feature type="domain" description="DUF6644" evidence="2">
    <location>
        <begin position="15"/>
        <end position="163"/>
    </location>
</feature>
<keyword evidence="1" id="KW-1133">Transmembrane helix</keyword>
<protein>
    <recommendedName>
        <fullName evidence="2">DUF6644 domain-containing protein</fullName>
    </recommendedName>
</protein>
<evidence type="ECO:0000256" key="1">
    <source>
        <dbReference type="SAM" id="Phobius"/>
    </source>
</evidence>
<evidence type="ECO:0000313" key="4">
    <source>
        <dbReference type="Proteomes" id="UP000188145"/>
    </source>
</evidence>
<accession>A0A1Q2CK77</accession>
<dbReference type="STRING" id="1332264.BW730_01645"/>
<name>A0A1Q2CK77_9ACTN</name>
<feature type="transmembrane region" description="Helical" evidence="1">
    <location>
        <begin position="140"/>
        <end position="162"/>
    </location>
</feature>
<dbReference type="Proteomes" id="UP000188145">
    <property type="component" value="Chromosome"/>
</dbReference>
<feature type="transmembrane region" description="Helical" evidence="1">
    <location>
        <begin position="69"/>
        <end position="89"/>
    </location>
</feature>
<dbReference type="OrthoDB" id="3536934at2"/>
<organism evidence="3 4">
    <name type="scientific">Tessaracoccus aquimaris</name>
    <dbReference type="NCBI Taxonomy" id="1332264"/>
    <lineage>
        <taxon>Bacteria</taxon>
        <taxon>Bacillati</taxon>
        <taxon>Actinomycetota</taxon>
        <taxon>Actinomycetes</taxon>
        <taxon>Propionibacteriales</taxon>
        <taxon>Propionibacteriaceae</taxon>
        <taxon>Tessaracoccus</taxon>
    </lineage>
</organism>
<gene>
    <name evidence="3" type="ORF">BW730_01645</name>
</gene>
<keyword evidence="1" id="KW-0812">Transmembrane</keyword>
<dbReference type="Pfam" id="PF20349">
    <property type="entry name" value="DUF6644"/>
    <property type="match status" value="1"/>
</dbReference>
<dbReference type="KEGG" id="tes:BW730_01645"/>